<evidence type="ECO:0000256" key="1">
    <source>
        <dbReference type="SAM" id="MobiDB-lite"/>
    </source>
</evidence>
<dbReference type="EMBL" id="CP144748">
    <property type="protein sequence ID" value="WVZ68517.1"/>
    <property type="molecule type" value="Genomic_DNA"/>
</dbReference>
<dbReference type="InterPro" id="IPR027417">
    <property type="entry name" value="P-loop_NTPase"/>
</dbReference>
<sequence length="401" mass="43740">MALEVVQFLVKKFVDSLAEEAVAEAGLPFSAQFHGMRAELEKAAVSPANADELRECLYELNDLLAECRMLANPPNQPRWCWNFVQSDAPRFTKTKKRVAKVRRRVLQCVGDDSGGSGNAVASQESGATAGLLDRWTTSWLDRSRIHGFDRQLAELESMAFGDCGAGRLNGVGIVGMGGIGKTALAQLLFGSPRARGRFFPRIWVCMSRTACAGADRRKEVLQGMLMALGHEEEAILSMDGSNSLAELAIAVHEQLKGKRYLIVFDDVWHMTAERHAGSDDDWSERLAFGLPKERGGLVVVTSRLEQAAEAMVGKSCLYHVRPLADGESCWAIFTDALSQSQDKRAVDLATVNGMKQEILETCGGLPLAAKTMGDIFARSNFSPPPSTSSSQELSKNDRVIT</sequence>
<feature type="region of interest" description="Disordered" evidence="1">
    <location>
        <begin position="378"/>
        <end position="401"/>
    </location>
</feature>
<protein>
    <recommendedName>
        <fullName evidence="2">NB-ARC domain-containing protein</fullName>
    </recommendedName>
</protein>
<dbReference type="Pfam" id="PF00931">
    <property type="entry name" value="NB-ARC"/>
    <property type="match status" value="1"/>
</dbReference>
<dbReference type="InterPro" id="IPR044974">
    <property type="entry name" value="Disease_R_plants"/>
</dbReference>
<dbReference type="GO" id="GO:0043531">
    <property type="term" value="F:ADP binding"/>
    <property type="evidence" value="ECO:0007669"/>
    <property type="project" value="InterPro"/>
</dbReference>
<dbReference type="SUPFAM" id="SSF52540">
    <property type="entry name" value="P-loop containing nucleoside triphosphate hydrolases"/>
    <property type="match status" value="1"/>
</dbReference>
<feature type="non-terminal residue" evidence="3">
    <location>
        <position position="1"/>
    </location>
</feature>
<dbReference type="Gene3D" id="3.40.50.300">
    <property type="entry name" value="P-loop containing nucleotide triphosphate hydrolases"/>
    <property type="match status" value="1"/>
</dbReference>
<dbReference type="PANTHER" id="PTHR23155">
    <property type="entry name" value="DISEASE RESISTANCE PROTEIN RP"/>
    <property type="match status" value="1"/>
</dbReference>
<dbReference type="Proteomes" id="UP001341281">
    <property type="component" value="Chromosome 04"/>
</dbReference>
<evidence type="ECO:0000259" key="2">
    <source>
        <dbReference type="Pfam" id="PF00931"/>
    </source>
</evidence>
<name>A0AAQ3WNM0_PASNO</name>
<dbReference type="AlphaFoldDB" id="A0AAQ3WNM0"/>
<dbReference type="InterPro" id="IPR002182">
    <property type="entry name" value="NB-ARC"/>
</dbReference>
<dbReference type="PANTHER" id="PTHR23155:SF1220">
    <property type="entry name" value="BLIGHT RESISTANCE PROTEIN RGA3-LIKE"/>
    <property type="match status" value="1"/>
</dbReference>
<organism evidence="3 4">
    <name type="scientific">Paspalum notatum var. saurae</name>
    <dbReference type="NCBI Taxonomy" id="547442"/>
    <lineage>
        <taxon>Eukaryota</taxon>
        <taxon>Viridiplantae</taxon>
        <taxon>Streptophyta</taxon>
        <taxon>Embryophyta</taxon>
        <taxon>Tracheophyta</taxon>
        <taxon>Spermatophyta</taxon>
        <taxon>Magnoliopsida</taxon>
        <taxon>Liliopsida</taxon>
        <taxon>Poales</taxon>
        <taxon>Poaceae</taxon>
        <taxon>PACMAD clade</taxon>
        <taxon>Panicoideae</taxon>
        <taxon>Andropogonodae</taxon>
        <taxon>Paspaleae</taxon>
        <taxon>Paspalinae</taxon>
        <taxon>Paspalum</taxon>
    </lineage>
</organism>
<dbReference type="GO" id="GO:0098542">
    <property type="term" value="P:defense response to other organism"/>
    <property type="evidence" value="ECO:0007669"/>
    <property type="project" value="TreeGrafter"/>
</dbReference>
<reference evidence="3 4" key="1">
    <citation type="submission" date="2024-02" db="EMBL/GenBank/DDBJ databases">
        <title>High-quality chromosome-scale genome assembly of Pensacola bahiagrass (Paspalum notatum Flugge var. saurae).</title>
        <authorList>
            <person name="Vega J.M."/>
            <person name="Podio M."/>
            <person name="Orjuela J."/>
            <person name="Siena L.A."/>
            <person name="Pessino S.C."/>
            <person name="Combes M.C."/>
            <person name="Mariac C."/>
            <person name="Albertini E."/>
            <person name="Pupilli F."/>
            <person name="Ortiz J.P.A."/>
            <person name="Leblanc O."/>
        </authorList>
    </citation>
    <scope>NUCLEOTIDE SEQUENCE [LARGE SCALE GENOMIC DNA]</scope>
    <source>
        <strain evidence="3">R1</strain>
        <tissue evidence="3">Leaf</tissue>
    </source>
</reference>
<gene>
    <name evidence="3" type="ORF">U9M48_017449</name>
</gene>
<accession>A0AAQ3WNM0</accession>
<dbReference type="PRINTS" id="PR00364">
    <property type="entry name" value="DISEASERSIST"/>
</dbReference>
<keyword evidence="4" id="KW-1185">Reference proteome</keyword>
<feature type="domain" description="NB-ARC" evidence="2">
    <location>
        <begin position="170"/>
        <end position="339"/>
    </location>
</feature>
<evidence type="ECO:0000313" key="3">
    <source>
        <dbReference type="EMBL" id="WVZ68517.1"/>
    </source>
</evidence>
<evidence type="ECO:0000313" key="4">
    <source>
        <dbReference type="Proteomes" id="UP001341281"/>
    </source>
</evidence>
<proteinExistence type="predicted"/>